<keyword evidence="3" id="KW-0966">Cell projection</keyword>
<dbReference type="GO" id="GO:0005829">
    <property type="term" value="C:cytosol"/>
    <property type="evidence" value="ECO:0007669"/>
    <property type="project" value="TreeGrafter"/>
</dbReference>
<keyword evidence="3" id="KW-0282">Flagellum</keyword>
<dbReference type="PANTHER" id="PTHR43384:SF14">
    <property type="entry name" value="ESX-1 SECRETION-ASSOCIATED PROTEIN ESPI"/>
    <property type="match status" value="1"/>
</dbReference>
<dbReference type="PANTHER" id="PTHR43384">
    <property type="entry name" value="SEPTUM SITE-DETERMINING PROTEIN MIND HOMOLOG, CHLOROPLASTIC-RELATED"/>
    <property type="match status" value="1"/>
</dbReference>
<dbReference type="Pfam" id="PF01656">
    <property type="entry name" value="CbiA"/>
    <property type="match status" value="1"/>
</dbReference>
<protein>
    <submittedName>
        <fullName evidence="3">MinD-like ATPase involved in chromosome partitioning or flagellar assembly</fullName>
    </submittedName>
</protein>
<dbReference type="SUPFAM" id="SSF52540">
    <property type="entry name" value="P-loop containing nucleoside triphosphate hydrolases"/>
    <property type="match status" value="1"/>
</dbReference>
<keyword evidence="4" id="KW-1185">Reference proteome</keyword>
<dbReference type="InterPro" id="IPR050625">
    <property type="entry name" value="ParA/MinD_ATPase"/>
</dbReference>
<gene>
    <name evidence="3" type="ORF">ATJ97_0091</name>
</gene>
<feature type="domain" description="CobQ/CobB/MinD/ParA nucleotide binding" evidence="2">
    <location>
        <begin position="125"/>
        <end position="339"/>
    </location>
</feature>
<evidence type="ECO:0000256" key="1">
    <source>
        <dbReference type="SAM" id="MobiDB-lite"/>
    </source>
</evidence>
<dbReference type="GO" id="GO:0016887">
    <property type="term" value="F:ATP hydrolysis activity"/>
    <property type="evidence" value="ECO:0007669"/>
    <property type="project" value="TreeGrafter"/>
</dbReference>
<sequence length="372" mass="39056">MSSDLFAGARRAEQFIEPDEELRPSELGAVERAALEGTSPAAPAEAADRQISPAPEVDEAVPAPVVGMVGAARSELIRPGATERVRAQWGWRKLLGLRPGPVEQAHLDAERVIRQATWRRAVNVLVANKTGGVGKTTASLVLAGVLGRVRGGSVAAFEVADATGALEKRGEGTPVRGLGELVQTAGRVASSGELAGYAAPQTSLAHVIGSVADRPVLTGEDVRAVRTVLDRYYRVTVADSGNNPHSEAFTAAVGTADVLVIPTLLSSVSVLDALDVLENVSRMGEHGRKLAETAVVVINHDGRPEDKDTAQRARRQLVRVQEQSPGVSLVEVPFDGHVSKGGEITLASLSANSGRAWTQVAATVTRKLLDNV</sequence>
<dbReference type="RefSeq" id="WP_098482049.1">
    <property type="nucleotide sequence ID" value="NZ_PDJI01000002.1"/>
</dbReference>
<dbReference type="GO" id="GO:0051782">
    <property type="term" value="P:negative regulation of cell division"/>
    <property type="evidence" value="ECO:0007669"/>
    <property type="project" value="TreeGrafter"/>
</dbReference>
<dbReference type="EMBL" id="PDJI01000002">
    <property type="protein sequence ID" value="PFG45038.1"/>
    <property type="molecule type" value="Genomic_DNA"/>
</dbReference>
<accession>A0A2A9F1J7</accession>
<reference evidence="3 4" key="1">
    <citation type="submission" date="2017-10" db="EMBL/GenBank/DDBJ databases">
        <title>Sequencing the genomes of 1000 actinobacteria strains.</title>
        <authorList>
            <person name="Klenk H.-P."/>
        </authorList>
    </citation>
    <scope>NUCLEOTIDE SEQUENCE [LARGE SCALE GENOMIC DNA]</scope>
    <source>
        <strain evidence="3 4">DSM 21838</strain>
    </source>
</reference>
<dbReference type="OrthoDB" id="4640801at2"/>
<dbReference type="AlphaFoldDB" id="A0A2A9F1J7"/>
<organism evidence="3 4">
    <name type="scientific">Georgenia soli</name>
    <dbReference type="NCBI Taxonomy" id="638953"/>
    <lineage>
        <taxon>Bacteria</taxon>
        <taxon>Bacillati</taxon>
        <taxon>Actinomycetota</taxon>
        <taxon>Actinomycetes</taxon>
        <taxon>Micrococcales</taxon>
        <taxon>Bogoriellaceae</taxon>
        <taxon>Georgenia</taxon>
    </lineage>
</organism>
<keyword evidence="3" id="KW-0969">Cilium</keyword>
<evidence type="ECO:0000259" key="2">
    <source>
        <dbReference type="Pfam" id="PF01656"/>
    </source>
</evidence>
<dbReference type="Gene3D" id="3.40.50.300">
    <property type="entry name" value="P-loop containing nucleotide triphosphate hydrolases"/>
    <property type="match status" value="1"/>
</dbReference>
<feature type="region of interest" description="Disordered" evidence="1">
    <location>
        <begin position="1"/>
        <end position="27"/>
    </location>
</feature>
<dbReference type="GO" id="GO:0009898">
    <property type="term" value="C:cytoplasmic side of plasma membrane"/>
    <property type="evidence" value="ECO:0007669"/>
    <property type="project" value="TreeGrafter"/>
</dbReference>
<dbReference type="InterPro" id="IPR027417">
    <property type="entry name" value="P-loop_NTPase"/>
</dbReference>
<dbReference type="Proteomes" id="UP000222106">
    <property type="component" value="Unassembled WGS sequence"/>
</dbReference>
<proteinExistence type="predicted"/>
<name>A0A2A9F1J7_9MICO</name>
<comment type="caution">
    <text evidence="3">The sequence shown here is derived from an EMBL/GenBank/DDBJ whole genome shotgun (WGS) entry which is preliminary data.</text>
</comment>
<dbReference type="GO" id="GO:0005524">
    <property type="term" value="F:ATP binding"/>
    <property type="evidence" value="ECO:0007669"/>
    <property type="project" value="TreeGrafter"/>
</dbReference>
<dbReference type="InterPro" id="IPR002586">
    <property type="entry name" value="CobQ/CobB/MinD/ParA_Nub-bd_dom"/>
</dbReference>
<evidence type="ECO:0000313" key="3">
    <source>
        <dbReference type="EMBL" id="PFG45038.1"/>
    </source>
</evidence>
<evidence type="ECO:0000313" key="4">
    <source>
        <dbReference type="Proteomes" id="UP000222106"/>
    </source>
</evidence>